<dbReference type="GO" id="GO:0007131">
    <property type="term" value="P:reciprocal meiotic recombination"/>
    <property type="evidence" value="ECO:0007669"/>
    <property type="project" value="TreeGrafter"/>
</dbReference>
<evidence type="ECO:0000256" key="8">
    <source>
        <dbReference type="ARBA" id="ARBA00023125"/>
    </source>
</evidence>
<dbReference type="GeneID" id="54419763"/>
<dbReference type="GO" id="GO:0000228">
    <property type="term" value="C:nuclear chromosome"/>
    <property type="evidence" value="ECO:0007669"/>
    <property type="project" value="TreeGrafter"/>
</dbReference>
<feature type="compositionally biased region" description="Acidic residues" evidence="11">
    <location>
        <begin position="126"/>
        <end position="137"/>
    </location>
</feature>
<keyword evidence="15" id="KW-1185">Reference proteome</keyword>
<gene>
    <name evidence="14 16" type="ORF">P152DRAFT_457270</name>
</gene>
<evidence type="ECO:0000256" key="11">
    <source>
        <dbReference type="SAM" id="MobiDB-lite"/>
    </source>
</evidence>
<dbReference type="Pfam" id="PF04406">
    <property type="entry name" value="TP6A_N"/>
    <property type="match status" value="1"/>
</dbReference>
<dbReference type="AlphaFoldDB" id="A0A6G1G7I4"/>
<feature type="region of interest" description="Disordered" evidence="11">
    <location>
        <begin position="110"/>
        <end position="144"/>
    </location>
</feature>
<dbReference type="CDD" id="cd00223">
    <property type="entry name" value="TOPRIM_TopoIIB_SPO"/>
    <property type="match status" value="1"/>
</dbReference>
<comment type="similarity">
    <text evidence="3 10">Belongs to the TOP6A family.</text>
</comment>
<feature type="region of interest" description="Disordered" evidence="11">
    <location>
        <begin position="276"/>
        <end position="302"/>
    </location>
</feature>
<feature type="domain" description="Spo11/DNA topoisomerase VI subunit A N-terminal" evidence="12">
    <location>
        <begin position="323"/>
        <end position="383"/>
    </location>
</feature>
<feature type="active site" description="O-(5'-phospho-DNA)-tyrosine intermediate" evidence="10">
    <location>
        <position position="351"/>
    </location>
</feature>
<feature type="compositionally biased region" description="Polar residues" evidence="11">
    <location>
        <begin position="290"/>
        <end position="302"/>
    </location>
</feature>
<feature type="region of interest" description="Disordered" evidence="11">
    <location>
        <begin position="49"/>
        <end position="70"/>
    </location>
</feature>
<dbReference type="Gene3D" id="3.40.1360.10">
    <property type="match status" value="1"/>
</dbReference>
<keyword evidence="5" id="KW-0479">Metal-binding</keyword>
<dbReference type="PRINTS" id="PR01550">
    <property type="entry name" value="TOP6AFAMILY"/>
</dbReference>
<dbReference type="GO" id="GO:0003677">
    <property type="term" value="F:DNA binding"/>
    <property type="evidence" value="ECO:0007669"/>
    <property type="project" value="UniProtKB-UniRule"/>
</dbReference>
<comment type="catalytic activity">
    <reaction evidence="1 10">
        <text>ATP-dependent breakage, passage and rejoining of double-stranded DNA.</text>
        <dbReference type="EC" id="5.6.2.2"/>
    </reaction>
</comment>
<reference evidence="16" key="3">
    <citation type="submission" date="2025-04" db="UniProtKB">
        <authorList>
            <consortium name="RefSeq"/>
        </authorList>
    </citation>
    <scope>IDENTIFICATION</scope>
    <source>
        <strain evidence="16">CBS 781.70</strain>
    </source>
</reference>
<dbReference type="SUPFAM" id="SSF56726">
    <property type="entry name" value="DNA topoisomerase IV, alpha subunit"/>
    <property type="match status" value="1"/>
</dbReference>
<evidence type="ECO:0000259" key="13">
    <source>
        <dbReference type="Pfam" id="PF21180"/>
    </source>
</evidence>
<evidence type="ECO:0000256" key="7">
    <source>
        <dbReference type="ARBA" id="ARBA00023029"/>
    </source>
</evidence>
<evidence type="ECO:0000313" key="15">
    <source>
        <dbReference type="Proteomes" id="UP000504638"/>
    </source>
</evidence>
<dbReference type="GO" id="GO:0003918">
    <property type="term" value="F:DNA topoisomerase type II (double strand cut, ATP-hydrolyzing) activity"/>
    <property type="evidence" value="ECO:0007669"/>
    <property type="project" value="UniProtKB-UniRule"/>
</dbReference>
<dbReference type="GO" id="GO:0005524">
    <property type="term" value="F:ATP binding"/>
    <property type="evidence" value="ECO:0007669"/>
    <property type="project" value="InterPro"/>
</dbReference>
<evidence type="ECO:0000259" key="12">
    <source>
        <dbReference type="Pfam" id="PF04406"/>
    </source>
</evidence>
<keyword evidence="9 10" id="KW-0413">Isomerase</keyword>
<comment type="cofactor">
    <cofactor evidence="2">
        <name>Mg(2+)</name>
        <dbReference type="ChEBI" id="CHEBI:18420"/>
    </cofactor>
</comment>
<evidence type="ECO:0000313" key="14">
    <source>
        <dbReference type="EMBL" id="KAF1813891.1"/>
    </source>
</evidence>
<dbReference type="GO" id="GO:0046872">
    <property type="term" value="F:metal ion binding"/>
    <property type="evidence" value="ECO:0007669"/>
    <property type="project" value="UniProtKB-KW"/>
</dbReference>
<dbReference type="RefSeq" id="XP_033535522.1">
    <property type="nucleotide sequence ID" value="XM_033679193.1"/>
</dbReference>
<evidence type="ECO:0000256" key="9">
    <source>
        <dbReference type="ARBA" id="ARBA00023235"/>
    </source>
</evidence>
<dbReference type="EC" id="5.6.2.2" evidence="4"/>
<organism evidence="14">
    <name type="scientific">Eremomyces bilateralis CBS 781.70</name>
    <dbReference type="NCBI Taxonomy" id="1392243"/>
    <lineage>
        <taxon>Eukaryota</taxon>
        <taxon>Fungi</taxon>
        <taxon>Dikarya</taxon>
        <taxon>Ascomycota</taxon>
        <taxon>Pezizomycotina</taxon>
        <taxon>Dothideomycetes</taxon>
        <taxon>Dothideomycetes incertae sedis</taxon>
        <taxon>Eremomycetales</taxon>
        <taxon>Eremomycetaceae</taxon>
        <taxon>Eremomyces</taxon>
    </lineage>
</organism>
<dbReference type="Pfam" id="PF21180">
    <property type="entry name" value="TOP6A-Spo11_Toprim"/>
    <property type="match status" value="1"/>
</dbReference>
<sequence length="614" mass="67557">MNMEDEMLLVSSPSPGYHVPDHLLESTSCAIDEDDMLLFSKSADPLVKGSFAEPDLDGLDGEPNQSESSRMDLDPIIQPLDLRDEALLHVSNDDAQGEPLRMDLEPVIHSSDLPDDAVPHVSNADAQDESPISDDNSDSVWSSQNTSSFAFSQDNVYHGSICSDEEALLFDSPSSFFLHSKSPASENNAHSYEASENHPEIQNLLRAMNQSLKLSLGVTGGSVEQSLSVSDAASPVETGTASTFLQLQDGTHDHDAVAERIRSVLSGVALQNSRSESPSIFLKSRKEPQQGDTNNADPPSGLANQLSYRTICLRTSSLPRTERFVTLVLVLSQILMCIQGNIVLSKRDIYYRHPDIFRTQSTVDRIIDDVSFSLDVPRHLLHITAAAKGLALGACRLESGFGSSSKFSNKEGTLLHRVKDNEGLYCPDVKWIIVVEKEASFRSLAESWLGSIAIQEGLIITAKGYPDIATRSFLRKVVDVKSQCGDGTVPTYALVDFDPDGISIYLTYKYGSRALSHLNSELNVASLRWMGPTGSDVVASGAEHGDDLLSLTERDRRRVRCLLGRKELDQDNTEQDLRRELQVMLLLNVKAEIQCLDRGHKGVANWVSERMKQR</sequence>
<dbReference type="PANTHER" id="PTHR10848:SF0">
    <property type="entry name" value="MEIOTIC RECOMBINATION PROTEIN SPO11"/>
    <property type="match status" value="1"/>
</dbReference>
<dbReference type="OrthoDB" id="5377392at2759"/>
<protein>
    <recommendedName>
        <fullName evidence="4">DNA topoisomerase (ATP-hydrolyzing)</fullName>
        <ecNumber evidence="4">5.6.2.2</ecNumber>
    </recommendedName>
</protein>
<dbReference type="PANTHER" id="PTHR10848">
    <property type="entry name" value="MEIOTIC RECOMBINATION PROTEIN SPO11"/>
    <property type="match status" value="1"/>
</dbReference>
<reference evidence="16" key="2">
    <citation type="submission" date="2020-04" db="EMBL/GenBank/DDBJ databases">
        <authorList>
            <consortium name="NCBI Genome Project"/>
        </authorList>
    </citation>
    <scope>NUCLEOTIDE SEQUENCE</scope>
    <source>
        <strain evidence="16">CBS 781.70</strain>
    </source>
</reference>
<evidence type="ECO:0000256" key="10">
    <source>
        <dbReference type="PROSITE-ProRule" id="PRU01385"/>
    </source>
</evidence>
<dbReference type="GO" id="GO:0000706">
    <property type="term" value="P:meiotic DNA double-strand break processing"/>
    <property type="evidence" value="ECO:0007669"/>
    <property type="project" value="TreeGrafter"/>
</dbReference>
<evidence type="ECO:0000313" key="16">
    <source>
        <dbReference type="RefSeq" id="XP_033535522.1"/>
    </source>
</evidence>
<dbReference type="InterPro" id="IPR036388">
    <property type="entry name" value="WH-like_DNA-bd_sf"/>
</dbReference>
<dbReference type="Proteomes" id="UP000504638">
    <property type="component" value="Unplaced"/>
</dbReference>
<keyword evidence="7 10" id="KW-0799">Topoisomerase</keyword>
<dbReference type="InterPro" id="IPR013049">
    <property type="entry name" value="Spo11/TopoVI_A_N"/>
</dbReference>
<accession>A0A6G1G7I4</accession>
<dbReference type="EMBL" id="ML975154">
    <property type="protein sequence ID" value="KAF1813891.1"/>
    <property type="molecule type" value="Genomic_DNA"/>
</dbReference>
<feature type="domain" description="Topoisomerase 6 subunit A/Spo11 TOPRIM" evidence="13">
    <location>
        <begin position="432"/>
        <end position="598"/>
    </location>
</feature>
<reference evidence="14 16" key="1">
    <citation type="submission" date="2020-01" db="EMBL/GenBank/DDBJ databases">
        <authorList>
            <consortium name="DOE Joint Genome Institute"/>
            <person name="Haridas S."/>
            <person name="Albert R."/>
            <person name="Binder M."/>
            <person name="Bloem J."/>
            <person name="Labutti K."/>
            <person name="Salamov A."/>
            <person name="Andreopoulos B."/>
            <person name="Baker S.E."/>
            <person name="Barry K."/>
            <person name="Bills G."/>
            <person name="Bluhm B.H."/>
            <person name="Cannon C."/>
            <person name="Castanera R."/>
            <person name="Culley D.E."/>
            <person name="Daum C."/>
            <person name="Ezra D."/>
            <person name="Gonzalez J.B."/>
            <person name="Henrissat B."/>
            <person name="Kuo A."/>
            <person name="Liang C."/>
            <person name="Lipzen A."/>
            <person name="Lutzoni F."/>
            <person name="Magnuson J."/>
            <person name="Mondo S."/>
            <person name="Nolan M."/>
            <person name="Ohm R."/>
            <person name="Pangilinan J."/>
            <person name="Park H.-J."/>
            <person name="Ramirez L."/>
            <person name="Alfaro M."/>
            <person name="Sun H."/>
            <person name="Tritt A."/>
            <person name="Yoshinaga Y."/>
            <person name="Zwiers L.-H."/>
            <person name="Turgeon B.G."/>
            <person name="Goodwin S.B."/>
            <person name="Spatafora J.W."/>
            <person name="Crous P.W."/>
            <person name="Grigoriev I.V."/>
        </authorList>
    </citation>
    <scope>NUCLEOTIDE SEQUENCE</scope>
    <source>
        <strain evidence="14 16">CBS 781.70</strain>
    </source>
</reference>
<dbReference type="InterPro" id="IPR036078">
    <property type="entry name" value="Spo11/TopoVI_A_sf"/>
</dbReference>
<evidence type="ECO:0000256" key="2">
    <source>
        <dbReference type="ARBA" id="ARBA00001946"/>
    </source>
</evidence>
<keyword evidence="6" id="KW-0460">Magnesium</keyword>
<evidence type="ECO:0000256" key="5">
    <source>
        <dbReference type="ARBA" id="ARBA00022723"/>
    </source>
</evidence>
<keyword evidence="8 10" id="KW-0238">DNA-binding</keyword>
<dbReference type="Gene3D" id="1.10.10.10">
    <property type="entry name" value="Winged helix-like DNA-binding domain superfamily/Winged helix DNA-binding domain"/>
    <property type="match status" value="1"/>
</dbReference>
<dbReference type="GO" id="GO:0042138">
    <property type="term" value="P:meiotic DNA double-strand break formation"/>
    <property type="evidence" value="ECO:0007669"/>
    <property type="project" value="TreeGrafter"/>
</dbReference>
<evidence type="ECO:0000256" key="1">
    <source>
        <dbReference type="ARBA" id="ARBA00000185"/>
    </source>
</evidence>
<dbReference type="PROSITE" id="PS52041">
    <property type="entry name" value="TOPO_IIB"/>
    <property type="match status" value="1"/>
</dbReference>
<evidence type="ECO:0000256" key="4">
    <source>
        <dbReference type="ARBA" id="ARBA00012895"/>
    </source>
</evidence>
<name>A0A6G1G7I4_9PEZI</name>
<dbReference type="InterPro" id="IPR034136">
    <property type="entry name" value="TOPRIM_Topo6A/Spo11"/>
</dbReference>
<evidence type="ECO:0000256" key="6">
    <source>
        <dbReference type="ARBA" id="ARBA00022842"/>
    </source>
</evidence>
<evidence type="ECO:0000256" key="3">
    <source>
        <dbReference type="ARBA" id="ARBA00006559"/>
    </source>
</evidence>
<proteinExistence type="inferred from homology"/>
<dbReference type="InterPro" id="IPR002815">
    <property type="entry name" value="Spo11/TopoVI_A"/>
</dbReference>